<evidence type="ECO:0000259" key="4">
    <source>
        <dbReference type="PROSITE" id="PS50842"/>
    </source>
</evidence>
<dbReference type="Pfam" id="PF00588">
    <property type="entry name" value="SpoU_methylase"/>
    <property type="match status" value="1"/>
</dbReference>
<keyword evidence="7" id="KW-1185">Reference proteome</keyword>
<feature type="domain" description="Expansin-like CBD" evidence="5">
    <location>
        <begin position="1922"/>
        <end position="2005"/>
    </location>
</feature>
<dbReference type="InterPro" id="IPR007112">
    <property type="entry name" value="Expansin/allergen_DPBB_dom"/>
</dbReference>
<dbReference type="Pfam" id="PF01357">
    <property type="entry name" value="Expansin_C"/>
    <property type="match status" value="1"/>
</dbReference>
<dbReference type="InterPro" id="IPR036908">
    <property type="entry name" value="RlpA-like_sf"/>
</dbReference>
<evidence type="ECO:0000313" key="7">
    <source>
        <dbReference type="Proteomes" id="UP001153555"/>
    </source>
</evidence>
<feature type="domain" description="Expansin-like EG45" evidence="4">
    <location>
        <begin position="1804"/>
        <end position="1908"/>
    </location>
</feature>
<keyword evidence="1 6" id="KW-0489">Methyltransferase</keyword>
<dbReference type="PRINTS" id="PR01225">
    <property type="entry name" value="EXPANSNFAMLY"/>
</dbReference>
<dbReference type="SUPFAM" id="SSF50685">
    <property type="entry name" value="Barwin-like endoglucanases"/>
    <property type="match status" value="1"/>
</dbReference>
<dbReference type="GO" id="GO:0016423">
    <property type="term" value="F:tRNA (guanine) methyltransferase activity"/>
    <property type="evidence" value="ECO:0007669"/>
    <property type="project" value="InterPro"/>
</dbReference>
<dbReference type="GO" id="GO:0005576">
    <property type="term" value="C:extracellular region"/>
    <property type="evidence" value="ECO:0007669"/>
    <property type="project" value="InterPro"/>
</dbReference>
<dbReference type="CDD" id="cd18091">
    <property type="entry name" value="SpoU-like_TRM3-like"/>
    <property type="match status" value="1"/>
</dbReference>
<evidence type="ECO:0000256" key="3">
    <source>
        <dbReference type="RuleBase" id="RU003460"/>
    </source>
</evidence>
<dbReference type="PANTHER" id="PTHR12029">
    <property type="entry name" value="RNA METHYLTRANSFERASE"/>
    <property type="match status" value="1"/>
</dbReference>
<dbReference type="PANTHER" id="PTHR12029:SF11">
    <property type="entry name" value="METHYLTRANSFERASE TARBP1-RELATED"/>
    <property type="match status" value="1"/>
</dbReference>
<dbReference type="Gene3D" id="3.40.1280.10">
    <property type="match status" value="1"/>
</dbReference>
<evidence type="ECO:0000313" key="6">
    <source>
        <dbReference type="EMBL" id="CAA0838080.1"/>
    </source>
</evidence>
<comment type="caution">
    <text evidence="6">The sequence shown here is derived from an EMBL/GenBank/DDBJ whole genome shotgun (WGS) entry which is preliminary data.</text>
</comment>
<dbReference type="InterPro" id="IPR029026">
    <property type="entry name" value="tRNA_m1G_MTases_N"/>
</dbReference>
<dbReference type="Pfam" id="PF03330">
    <property type="entry name" value="DPBB_1"/>
    <property type="match status" value="1"/>
</dbReference>
<dbReference type="InterPro" id="IPR036749">
    <property type="entry name" value="Expansin_CBD_sf"/>
</dbReference>
<dbReference type="Gene3D" id="2.40.40.10">
    <property type="entry name" value="RlpA-like domain"/>
    <property type="match status" value="1"/>
</dbReference>
<dbReference type="InterPro" id="IPR007118">
    <property type="entry name" value="Expan_Lol_pI"/>
</dbReference>
<dbReference type="GO" id="GO:0009653">
    <property type="term" value="P:anatomical structure morphogenesis"/>
    <property type="evidence" value="ECO:0007669"/>
    <property type="project" value="UniProtKB-ARBA"/>
</dbReference>
<dbReference type="InterPro" id="IPR044748">
    <property type="entry name" value="Trm3/TARBP1_C"/>
</dbReference>
<dbReference type="SUPFAM" id="SSF49590">
    <property type="entry name" value="PHL pollen allergen"/>
    <property type="match status" value="1"/>
</dbReference>
<gene>
    <name evidence="6" type="ORF">SHERM_04694</name>
</gene>
<evidence type="ECO:0000256" key="2">
    <source>
        <dbReference type="ARBA" id="ARBA00022679"/>
    </source>
</evidence>
<dbReference type="PROSITE" id="PS50842">
    <property type="entry name" value="EXPANSIN_EG45"/>
    <property type="match status" value="1"/>
</dbReference>
<protein>
    <submittedName>
        <fullName evidence="6">tRNA/rRNA methyltransferase (SpoU) family protein</fullName>
    </submittedName>
</protein>
<dbReference type="GO" id="GO:0003723">
    <property type="term" value="F:RNA binding"/>
    <property type="evidence" value="ECO:0007669"/>
    <property type="project" value="InterPro"/>
</dbReference>
<evidence type="ECO:0000259" key="5">
    <source>
        <dbReference type="PROSITE" id="PS50843"/>
    </source>
</evidence>
<dbReference type="Proteomes" id="UP001153555">
    <property type="component" value="Unassembled WGS sequence"/>
</dbReference>
<dbReference type="InterPro" id="IPR045330">
    <property type="entry name" value="TRM3/TARBP1"/>
</dbReference>
<keyword evidence="2" id="KW-0808">Transferase</keyword>
<accession>A0A9N7RR11</accession>
<dbReference type="GO" id="GO:0030488">
    <property type="term" value="P:tRNA methylation"/>
    <property type="evidence" value="ECO:0007669"/>
    <property type="project" value="InterPro"/>
</dbReference>
<comment type="similarity">
    <text evidence="3">Belongs to the expansin family.</text>
</comment>
<dbReference type="OrthoDB" id="241340at2759"/>
<dbReference type="InterPro" id="IPR007117">
    <property type="entry name" value="Expansin_CBD"/>
</dbReference>
<organism evidence="6 7">
    <name type="scientific">Striga hermonthica</name>
    <name type="common">Purple witchweed</name>
    <name type="synonym">Buchnera hermonthica</name>
    <dbReference type="NCBI Taxonomy" id="68872"/>
    <lineage>
        <taxon>Eukaryota</taxon>
        <taxon>Viridiplantae</taxon>
        <taxon>Streptophyta</taxon>
        <taxon>Embryophyta</taxon>
        <taxon>Tracheophyta</taxon>
        <taxon>Spermatophyta</taxon>
        <taxon>Magnoliopsida</taxon>
        <taxon>eudicotyledons</taxon>
        <taxon>Gunneridae</taxon>
        <taxon>Pentapetalae</taxon>
        <taxon>asterids</taxon>
        <taxon>lamiids</taxon>
        <taxon>Lamiales</taxon>
        <taxon>Orobanchaceae</taxon>
        <taxon>Buchnereae</taxon>
        <taxon>Striga</taxon>
    </lineage>
</organism>
<evidence type="ECO:0000256" key="1">
    <source>
        <dbReference type="ARBA" id="ARBA00022603"/>
    </source>
</evidence>
<sequence>MKLNSCTTEHLDSRSEMDPIVTSLQSSFRRVSPAAIPPMLDCILFSTAASPTSLFSDLLKQFPSLTKDLVHERGKLGTEWDDYVAAYVAALCHLLKKSGANHINMFVWKIWIPLLKFVHTDDRELFNKVSRLFLDFVTETNRWQVLEATLVPLLLRSIGLSMEMSQSKELTIYKWSEHSISKGPMDEEVILNSSDDFHDNLTEELISEDYLESCFSDFPICISCNILNLLLDATLQHEHKGLVTSSHGCMTEVFAGNLLWDLSNMTLQMLSQSLEHRSYAIRFLLPVIFKALAQSYSFKVTVSGAPHLLTRNVFFMKLWKFCKLLFSMGSLERTDAYNVLSLYLCFSAPTNESEDVNSGGRVETFDVRADHKFWDEIKRGLVDEESLIRKQSLHILKKTLNLSNDRRSNSCVLEEVAEKKDSDSRMISKRKRWADKEARSLGVGQMCQDHDSSFTGWYRWEAFVFLYEILEEYGSHLVEAAWNHQIMLWLRSLKNSVISNNEELYHNRMATAEQTFEWLTILWQRGFCHDNPQVRCHIMQSFLAFEWEHSEGCVKFVPKDFILGPLILGLNDPVHHKEFGVKEVYSSKAIEAAAALMCQYVNYMDRRQHIAFLIDLAAVSKMHSFGRAGLMCLVECISSAGCGALKHNNNGIKHIMDVDTTGVVVEPAVNSCQVQRSDLLEVLRFVIECSKQHFNPKYRHQVIKKIMSAATSMMSGADIPLNIILHFICSLPREHTDPGGSLRCVIQKWLRSPNLEIMNAINGFPRDFISDRDSVDSLFTLDDEELDAWVSEAKRWSRVFFLVAEGREHFSLIFKFIEDHGADVCKEKSSLQRVGVKFLSLVCSLVEELHVIHERAAIFHVSGRMNRDFVPDEVVSLSFTEESVITDKFVTLFFSLLEKLMSFAELSCSVFWCGVVAEDMTLPGSIRGKLGGPSPRRLPSSLCTSVLEAITTIRTLGSVLRWIAQFRRDGLTNSAQTFLWNFSWKIITTPVPKSEGDAEISVAAYEACAYALKDLVCLLSPLSLDLDSNNDESFSLEAEFQDLDVFVSTFLHNINNVIDAGSLTRSRRAVLMNWKWTCLELLLSLHKYALCNGVDVRICKLYLSDTTAEQIFGDLVGSLENAGEESVLSMLRSVRYNMELFHLKGMDQSISSCDGITLEMMWLLVRSSWILHISCNKRRVASIAALLSSVLHYSVFGNELMHEVDNAPGPLKWFVGKILEEGTKSPRTIRLAALHLCGLWLAYPTTIKYYINELKLLTFYGSVAFDEDFEAELSENLDARTEVSVLSRSLDPELTDVFINTELYARVSVAVLFAKLADMAYLEKSASNEDNFAVIASGKLFLLELLNFVVHDKDLSKELYKKNSAIHRRKVRAWQMICVLSRFIDRGIIEQVTFILHASLYRNNYPSVRQYLETFAICIYLKFPSLVGQQLVSQLRNNDMKPQALSSYVFIAANVILNAKRETQFGHLDELLPPIIPLLTSHHHTLRGVTQLLVYRVLEKLLPDSNSDAHASMSLERRCFVDLKHYLTHNPDCAKLRSSMSCYLDAFDPLKSASPVGIFCNKVKELEFECVPTTFMERVIDFLNDTRENLRSSIARDAAVLENESIQVDGGLKCSEILNSDEHADIQHEKQFLYDFQRKINFSKNEMQDSDVAVSMDMKTSYCSLLDNMENEDQLVDRLLHIRGTVVEKLKSDRQEIVLLASLVDRIPNLAGLARTCEIFRAAGLAIADKNTVNDKQFQLISITAEKWVPILEVPVVSMKTFLEKKKQEGFALLGLEQTANSFPLHQYKFPRKSVLVLGHEKGGGACGFGEYGRTVNNGLVSGVSRLYRNGSGCGACYQVRCKIPSACTEDGIKIVVTDYGEGHDTDFILTARAYASLASSPDAAAHLLGYGVVDVEYRRVPCQFDSSNLLLKVHEHSSYPSYLAVVPLYQGGAYDVTGAQVWVEECKEWRAMRRVYGTVWDMENPPLVITNIRFQLSAGDQFVKWVELPRVIPNEWKAGVAYDTGLQLV</sequence>
<dbReference type="InterPro" id="IPR009009">
    <property type="entry name" value="RlpA-like_DPBB"/>
</dbReference>
<dbReference type="PROSITE" id="PS50843">
    <property type="entry name" value="EXPANSIN_CBD"/>
    <property type="match status" value="1"/>
</dbReference>
<dbReference type="SUPFAM" id="SSF75217">
    <property type="entry name" value="alpha/beta knot"/>
    <property type="match status" value="1"/>
</dbReference>
<proteinExistence type="inferred from homology"/>
<name>A0A9N7RR11_STRHE</name>
<dbReference type="InterPro" id="IPR029028">
    <property type="entry name" value="Alpha/beta_knot_MTases"/>
</dbReference>
<dbReference type="EMBL" id="CACSLK010030875">
    <property type="protein sequence ID" value="CAA0838080.1"/>
    <property type="molecule type" value="Genomic_DNA"/>
</dbReference>
<reference evidence="6" key="1">
    <citation type="submission" date="2019-12" db="EMBL/GenBank/DDBJ databases">
        <authorList>
            <person name="Scholes J."/>
        </authorList>
    </citation>
    <scope>NUCLEOTIDE SEQUENCE</scope>
</reference>
<dbReference type="Gene3D" id="2.60.40.760">
    <property type="entry name" value="Expansin, cellulose-binding-like domain"/>
    <property type="match status" value="1"/>
</dbReference>
<dbReference type="InterPro" id="IPR001537">
    <property type="entry name" value="SpoU_MeTrfase"/>
</dbReference>